<dbReference type="EMBL" id="AGNL01047967">
    <property type="protein sequence ID" value="EJK46133.1"/>
    <property type="molecule type" value="Genomic_DNA"/>
</dbReference>
<evidence type="ECO:0000256" key="6">
    <source>
        <dbReference type="SAM" id="Phobius"/>
    </source>
</evidence>
<dbReference type="PROSITE" id="PS51470">
    <property type="entry name" value="FG_GAP"/>
    <property type="match status" value="1"/>
</dbReference>
<feature type="region of interest" description="Disordered" evidence="5">
    <location>
        <begin position="555"/>
        <end position="590"/>
    </location>
</feature>
<feature type="compositionally biased region" description="Basic residues" evidence="5">
    <location>
        <begin position="15"/>
        <end position="24"/>
    </location>
</feature>
<protein>
    <submittedName>
        <fullName evidence="7">Uncharacterized protein</fullName>
    </submittedName>
</protein>
<keyword evidence="8" id="KW-1185">Reference proteome</keyword>
<dbReference type="InterPro" id="IPR013519">
    <property type="entry name" value="Int_alpha_beta-p"/>
</dbReference>
<accession>K0R195</accession>
<name>K0R195_THAOC</name>
<evidence type="ECO:0000256" key="1">
    <source>
        <dbReference type="ARBA" id="ARBA00022729"/>
    </source>
</evidence>
<feature type="compositionally biased region" description="Basic and acidic residues" evidence="5">
    <location>
        <begin position="255"/>
        <end position="265"/>
    </location>
</feature>
<feature type="repeat" description="FG-GAP" evidence="4">
    <location>
        <begin position="892"/>
        <end position="951"/>
    </location>
</feature>
<dbReference type="PANTHER" id="PTHR36220">
    <property type="entry name" value="UNNAMED PRODUCT"/>
    <property type="match status" value="1"/>
</dbReference>
<keyword evidence="6" id="KW-0472">Membrane</keyword>
<feature type="region of interest" description="Disordered" evidence="5">
    <location>
        <begin position="255"/>
        <end position="284"/>
    </location>
</feature>
<keyword evidence="1" id="KW-0732">Signal</keyword>
<feature type="compositionally biased region" description="Polar residues" evidence="5">
    <location>
        <begin position="78"/>
        <end position="92"/>
    </location>
</feature>
<evidence type="ECO:0000313" key="8">
    <source>
        <dbReference type="Proteomes" id="UP000266841"/>
    </source>
</evidence>
<feature type="region of interest" description="Disordered" evidence="5">
    <location>
        <begin position="379"/>
        <end position="400"/>
    </location>
</feature>
<feature type="compositionally biased region" description="Low complexity" evidence="5">
    <location>
        <begin position="651"/>
        <end position="670"/>
    </location>
</feature>
<evidence type="ECO:0000256" key="4">
    <source>
        <dbReference type="PROSITE-ProRule" id="PRU00803"/>
    </source>
</evidence>
<dbReference type="InterPro" id="IPR011043">
    <property type="entry name" value="Gal_Oxase/kelch_b-propeller"/>
</dbReference>
<feature type="compositionally biased region" description="Pro residues" evidence="5">
    <location>
        <begin position="556"/>
        <end position="571"/>
    </location>
</feature>
<keyword evidence="6" id="KW-0812">Transmembrane</keyword>
<evidence type="ECO:0000256" key="2">
    <source>
        <dbReference type="ARBA" id="ARBA00022737"/>
    </source>
</evidence>
<dbReference type="InterPro" id="IPR028994">
    <property type="entry name" value="Integrin_alpha_N"/>
</dbReference>
<organism evidence="7 8">
    <name type="scientific">Thalassiosira oceanica</name>
    <name type="common">Marine diatom</name>
    <dbReference type="NCBI Taxonomy" id="159749"/>
    <lineage>
        <taxon>Eukaryota</taxon>
        <taxon>Sar</taxon>
        <taxon>Stramenopiles</taxon>
        <taxon>Ochrophyta</taxon>
        <taxon>Bacillariophyta</taxon>
        <taxon>Coscinodiscophyceae</taxon>
        <taxon>Thalassiosirophycidae</taxon>
        <taxon>Thalassiosirales</taxon>
        <taxon>Thalassiosiraceae</taxon>
        <taxon>Thalassiosira</taxon>
    </lineage>
</organism>
<dbReference type="InterPro" id="IPR013517">
    <property type="entry name" value="FG-GAP"/>
</dbReference>
<keyword evidence="3" id="KW-0325">Glycoprotein</keyword>
<gene>
    <name evidence="7" type="ORF">THAOC_35217</name>
</gene>
<feature type="region of interest" description="Disordered" evidence="5">
    <location>
        <begin position="1"/>
        <end position="120"/>
    </location>
</feature>
<comment type="caution">
    <text evidence="7">The sequence shown here is derived from an EMBL/GenBank/DDBJ whole genome shotgun (WGS) entry which is preliminary data.</text>
</comment>
<dbReference type="AlphaFoldDB" id="K0R195"/>
<dbReference type="PANTHER" id="PTHR36220:SF1">
    <property type="entry name" value="GAMMA TUBULIN COMPLEX COMPONENT C-TERMINAL DOMAIN-CONTAINING PROTEIN"/>
    <property type="match status" value="1"/>
</dbReference>
<feature type="compositionally biased region" description="Basic and acidic residues" evidence="5">
    <location>
        <begin position="1"/>
        <end position="10"/>
    </location>
</feature>
<dbReference type="OrthoDB" id="188207at2759"/>
<dbReference type="eggNOG" id="ENOG502SAF2">
    <property type="taxonomic scope" value="Eukaryota"/>
</dbReference>
<dbReference type="Proteomes" id="UP000266841">
    <property type="component" value="Unassembled WGS sequence"/>
</dbReference>
<evidence type="ECO:0000256" key="5">
    <source>
        <dbReference type="SAM" id="MobiDB-lite"/>
    </source>
</evidence>
<feature type="region of interest" description="Disordered" evidence="5">
    <location>
        <begin position="632"/>
        <end position="690"/>
    </location>
</feature>
<sequence length="1127" mass="119628">MDPPANKEKIGVLPRKPRKKRTKKTPGGQEPSATESNSRTPIDGTSSKSKAKEHSGAGGGRKSRLPRGIGGHGETKSAKTQGSPTVSSSSALTHYLESHDAPLAKSKYNKTASGGSSVSSAMYSGLMTEDMIWLAEAGAAPPAKQSTLETIEGKKLESEEAVPTQEAVPRRRMVRRSSSHNDIELMIAKTESQTPAEVDNNPDISTRSEPPSRGPPSRGPRRTSNEWNHLIALKLKAKEQKQQGLSAEKMKAKELTHMGDRRDRTVLPGDAESNAADAAGTNSAPKTALKVFGDEEEIAESKHRQKKKLMLLLVALVLLLVLIFGIVFGLSGGNSSNNNAVTVDSVEGGPSKGNADGSSKPMAPVFQPSFLATPSPVDGEGVEAVETNQPAGPPSPLEELKPSNSPVVVFKETVHIVQMLLESVDDQFNLSSPYVNSILRYVTAFVYTHLEQPYVLRSVELQEGIRELIAPQSNIRRRRRLQTFTIPLRITISGPAGLHMKSILELFLDTTDIRNYLKTLNAYAFREVTVSFQLDFLDEQDKATVSPVDPVALAPPDVPPAEPLLAPPTPSPLTGNPMPTSTNRPTPKPSYKTFPTCPPDLLVCDNGANVFRNPLNDCQFFPCPGNSKPVVDTSASTPSPPTVGSTLATDPPVTTLPTPSPTRSLSPSVRITTQSPVSEVPTEVPTLKPTSTTSVACTSLSNGQCNAPLNIGSKCYSSDTQKDDNYGHAVALTTRSNGQVLAVVGSRYHDVAGSAYLLSYDRTSNEWKHVAEFVPGGASANGGFNPDSSSSYDQFGFAVAISEDWVAIASPNHVASKGQVSMYNLRRLFQGGQVQPDVELTADDGIYRARFGSAVSLSDNGVLVVGASNDRSNLGSAYVYKYESSSWRQVAKLAPEDVSSDSQGNFGRSVALVETTDGVTVAVGAPFDSTRGRRRNGSVYIYAESPSGFTQTEKLEPFDLLAGDQFGYSVDLAVSTNQLTNAIQTTCVVGTKLDDDKGQESGSASVFLRRGGNNNLFTSDGKLTAPDWSPGAQFGISVALAGNGNLVLVGSKSRNNVGGAHLFEKSGASWQLLGTVAPPDGKTGDDFGSAVALTTWPTNGVADVGVALIGSFLSGGAGATYSYSVCR</sequence>
<feature type="region of interest" description="Disordered" evidence="5">
    <location>
        <begin position="156"/>
        <end position="225"/>
    </location>
</feature>
<evidence type="ECO:0000256" key="3">
    <source>
        <dbReference type="ARBA" id="ARBA00023180"/>
    </source>
</evidence>
<feature type="compositionally biased region" description="Polar residues" evidence="5">
    <location>
        <begin position="31"/>
        <end position="48"/>
    </location>
</feature>
<feature type="compositionally biased region" description="Polar residues" evidence="5">
    <location>
        <begin position="633"/>
        <end position="648"/>
    </location>
</feature>
<dbReference type="Pfam" id="PF14312">
    <property type="entry name" value="FG-GAP_2"/>
    <property type="match status" value="4"/>
</dbReference>
<feature type="transmembrane region" description="Helical" evidence="6">
    <location>
        <begin position="309"/>
        <end position="330"/>
    </location>
</feature>
<dbReference type="SMART" id="SM00191">
    <property type="entry name" value="Int_alpha"/>
    <property type="match status" value="4"/>
</dbReference>
<dbReference type="Gene3D" id="2.130.10.130">
    <property type="entry name" value="Integrin alpha, N-terminal"/>
    <property type="match status" value="2"/>
</dbReference>
<keyword evidence="2" id="KW-0677">Repeat</keyword>
<keyword evidence="6" id="KW-1133">Transmembrane helix</keyword>
<reference evidence="7 8" key="1">
    <citation type="journal article" date="2012" name="Genome Biol.">
        <title>Genome and low-iron response of an oceanic diatom adapted to chronic iron limitation.</title>
        <authorList>
            <person name="Lommer M."/>
            <person name="Specht M."/>
            <person name="Roy A.S."/>
            <person name="Kraemer L."/>
            <person name="Andreson R."/>
            <person name="Gutowska M.A."/>
            <person name="Wolf J."/>
            <person name="Bergner S.V."/>
            <person name="Schilhabel M.B."/>
            <person name="Klostermeier U.C."/>
            <person name="Beiko R.G."/>
            <person name="Rosenstiel P."/>
            <person name="Hippler M."/>
            <person name="Laroche J."/>
        </authorList>
    </citation>
    <scope>NUCLEOTIDE SEQUENCE [LARGE SCALE GENOMIC DNA]</scope>
    <source>
        <strain evidence="7 8">CCMP1005</strain>
    </source>
</reference>
<proteinExistence type="predicted"/>
<evidence type="ECO:0000313" key="7">
    <source>
        <dbReference type="EMBL" id="EJK46133.1"/>
    </source>
</evidence>
<dbReference type="SUPFAM" id="SSF50965">
    <property type="entry name" value="Galactose oxidase, central domain"/>
    <property type="match status" value="1"/>
</dbReference>